<reference evidence="2 3" key="1">
    <citation type="journal article" date="2018" name="Nat. Ecol. Evol.">
        <title>Pezizomycetes genomes reveal the molecular basis of ectomycorrhizal truffle lifestyle.</title>
        <authorList>
            <person name="Murat C."/>
            <person name="Payen T."/>
            <person name="Noel B."/>
            <person name="Kuo A."/>
            <person name="Morin E."/>
            <person name="Chen J."/>
            <person name="Kohler A."/>
            <person name="Krizsan K."/>
            <person name="Balestrini R."/>
            <person name="Da Silva C."/>
            <person name="Montanini B."/>
            <person name="Hainaut M."/>
            <person name="Levati E."/>
            <person name="Barry K.W."/>
            <person name="Belfiori B."/>
            <person name="Cichocki N."/>
            <person name="Clum A."/>
            <person name="Dockter R.B."/>
            <person name="Fauchery L."/>
            <person name="Guy J."/>
            <person name="Iotti M."/>
            <person name="Le Tacon F."/>
            <person name="Lindquist E.A."/>
            <person name="Lipzen A."/>
            <person name="Malagnac F."/>
            <person name="Mello A."/>
            <person name="Molinier V."/>
            <person name="Miyauchi S."/>
            <person name="Poulain J."/>
            <person name="Riccioni C."/>
            <person name="Rubini A."/>
            <person name="Sitrit Y."/>
            <person name="Splivallo R."/>
            <person name="Traeger S."/>
            <person name="Wang M."/>
            <person name="Zifcakova L."/>
            <person name="Wipf D."/>
            <person name="Zambonelli A."/>
            <person name="Paolocci F."/>
            <person name="Nowrousian M."/>
            <person name="Ottonello S."/>
            <person name="Baldrian P."/>
            <person name="Spatafora J.W."/>
            <person name="Henrissat B."/>
            <person name="Nagy L.G."/>
            <person name="Aury J.M."/>
            <person name="Wincker P."/>
            <person name="Grigoriev I.V."/>
            <person name="Bonfante P."/>
            <person name="Martin F.M."/>
        </authorList>
    </citation>
    <scope>NUCLEOTIDE SEQUENCE [LARGE SCALE GENOMIC DNA]</scope>
    <source>
        <strain evidence="2 3">RN42</strain>
    </source>
</reference>
<organism evidence="2 3">
    <name type="scientific">Ascobolus immersus RN42</name>
    <dbReference type="NCBI Taxonomy" id="1160509"/>
    <lineage>
        <taxon>Eukaryota</taxon>
        <taxon>Fungi</taxon>
        <taxon>Dikarya</taxon>
        <taxon>Ascomycota</taxon>
        <taxon>Pezizomycotina</taxon>
        <taxon>Pezizomycetes</taxon>
        <taxon>Pezizales</taxon>
        <taxon>Ascobolaceae</taxon>
        <taxon>Ascobolus</taxon>
    </lineage>
</organism>
<evidence type="ECO:0000256" key="1">
    <source>
        <dbReference type="SAM" id="MobiDB-lite"/>
    </source>
</evidence>
<dbReference type="Proteomes" id="UP000275078">
    <property type="component" value="Unassembled WGS sequence"/>
</dbReference>
<keyword evidence="3" id="KW-1185">Reference proteome</keyword>
<dbReference type="AlphaFoldDB" id="A0A3N4HDA6"/>
<evidence type="ECO:0000313" key="3">
    <source>
        <dbReference type="Proteomes" id="UP000275078"/>
    </source>
</evidence>
<name>A0A3N4HDA6_ASCIM</name>
<feature type="compositionally biased region" description="Polar residues" evidence="1">
    <location>
        <begin position="121"/>
        <end position="137"/>
    </location>
</feature>
<feature type="compositionally biased region" description="Basic and acidic residues" evidence="1">
    <location>
        <begin position="30"/>
        <end position="40"/>
    </location>
</feature>
<proteinExistence type="predicted"/>
<feature type="compositionally biased region" description="Polar residues" evidence="1">
    <location>
        <begin position="69"/>
        <end position="84"/>
    </location>
</feature>
<dbReference type="EMBL" id="ML120335">
    <property type="protein sequence ID" value="RPA70501.1"/>
    <property type="molecule type" value="Genomic_DNA"/>
</dbReference>
<feature type="region of interest" description="Disordered" evidence="1">
    <location>
        <begin position="1"/>
        <end position="204"/>
    </location>
</feature>
<feature type="compositionally biased region" description="Acidic residues" evidence="1">
    <location>
        <begin position="8"/>
        <end position="29"/>
    </location>
</feature>
<protein>
    <submittedName>
        <fullName evidence="2">Uncharacterized protein</fullName>
    </submittedName>
</protein>
<sequence length="262" mass="28742">MSEGGDGDHEELEADESEEELVEEGGEEEHEVREQLDREAGGSSSTRQAVIRKVEPNRMGYGLPESSFVPINTPKTPVTASITQPKVGRSKSKSRGLAVEIPNILADRARSSSSKRAAQSPTESIQSKKSKVESSITDEGLSLEEPIVARPSNRRSKSYPESKAYSEESSTSKNADSELEGLAGPSRISGSAGGPSAESDFEIGEEDFETWKLRVFANEGAILEEDLDKMEELLQEDREFEEGVSNIWGTFHESNNRMEKML</sequence>
<feature type="non-terminal residue" evidence="2">
    <location>
        <position position="262"/>
    </location>
</feature>
<gene>
    <name evidence="2" type="ORF">BJ508DRAFT_337143</name>
</gene>
<accession>A0A3N4HDA6</accession>
<feature type="compositionally biased region" description="Low complexity" evidence="1">
    <location>
        <begin position="111"/>
        <end position="120"/>
    </location>
</feature>
<evidence type="ECO:0000313" key="2">
    <source>
        <dbReference type="EMBL" id="RPA70501.1"/>
    </source>
</evidence>